<keyword evidence="1" id="KW-0489">Methyltransferase</keyword>
<dbReference type="OrthoDB" id="9792989at2"/>
<dbReference type="PANTHER" id="PTHR35276:SF1">
    <property type="entry name" value="TRNA (MNM(5)S(2)U34)-METHYLTRANSFERASE, CHLOROPLASTIC"/>
    <property type="match status" value="1"/>
</dbReference>
<dbReference type="InterPro" id="IPR029063">
    <property type="entry name" value="SAM-dependent_MTases_sf"/>
</dbReference>
<keyword evidence="1" id="KW-0808">Transferase</keyword>
<keyword evidence="2" id="KW-1185">Reference proteome</keyword>
<dbReference type="Pfam" id="PF06962">
    <property type="entry name" value="rRNA_methylase"/>
    <property type="match status" value="1"/>
</dbReference>
<dbReference type="CDD" id="cd02440">
    <property type="entry name" value="AdoMet_MTases"/>
    <property type="match status" value="1"/>
</dbReference>
<dbReference type="GeneID" id="98392715"/>
<evidence type="ECO:0000313" key="2">
    <source>
        <dbReference type="Proteomes" id="UP000238956"/>
    </source>
</evidence>
<protein>
    <submittedName>
        <fullName evidence="1">SAM-dependent methyltransferase</fullName>
    </submittedName>
</protein>
<dbReference type="KEGG" id="splr:C0J00_02155"/>
<proteinExistence type="predicted"/>
<name>A0A2L0D2E7_9STRE</name>
<dbReference type="Gene3D" id="3.40.50.150">
    <property type="entry name" value="Vaccinia Virus protein VP39"/>
    <property type="match status" value="1"/>
</dbReference>
<organism evidence="1 2">
    <name type="scientific">Streptococcus pluranimalium</name>
    <dbReference type="NCBI Taxonomy" id="82348"/>
    <lineage>
        <taxon>Bacteria</taxon>
        <taxon>Bacillati</taxon>
        <taxon>Bacillota</taxon>
        <taxon>Bacilli</taxon>
        <taxon>Lactobacillales</taxon>
        <taxon>Streptococcaceae</taxon>
        <taxon>Streptococcus</taxon>
    </lineage>
</organism>
<reference evidence="1 2" key="1">
    <citation type="submission" date="2017-12" db="EMBL/GenBank/DDBJ databases">
        <authorList>
            <person name="Hurst M.R.H."/>
        </authorList>
    </citation>
    <scope>NUCLEOTIDE SEQUENCE [LARGE SCALE GENOMIC DNA]</scope>
    <source>
        <strain evidence="1 2">TH11417</strain>
    </source>
</reference>
<dbReference type="InterPro" id="IPR010719">
    <property type="entry name" value="MnmM_MeTrfase"/>
</dbReference>
<sequence>MMKRPLEFSHDFLAEVLDSESVAVDATMGKGNDTLFLAKRSRKVYAFDVQEEALTKTRQRLEAEDINNVDLILDGHENLDHYVREPLRAAIFNLGYLPSADKSIITQPHTTIQAIEKVLDRLEVGGRLAIMIYYGHEGGEMEKDSVLNFVSQLDQKAYTVMLYQALNQINTPPFLVMVEKLTSF</sequence>
<gene>
    <name evidence="1" type="ORF">C0J00_02155</name>
</gene>
<dbReference type="AlphaFoldDB" id="A0A2L0D2E7"/>
<dbReference type="PANTHER" id="PTHR35276">
    <property type="entry name" value="S-ADENOSYL-L-METHIONINE-DEPENDENT METHYLTRANSFERASES SUPERFAMILY PROTEIN"/>
    <property type="match status" value="1"/>
</dbReference>
<dbReference type="GO" id="GO:0008168">
    <property type="term" value="F:methyltransferase activity"/>
    <property type="evidence" value="ECO:0007669"/>
    <property type="project" value="UniProtKB-KW"/>
</dbReference>
<dbReference type="RefSeq" id="WP_104967353.1">
    <property type="nucleotide sequence ID" value="NZ_CP025536.1"/>
</dbReference>
<dbReference type="SUPFAM" id="SSF53335">
    <property type="entry name" value="S-adenosyl-L-methionine-dependent methyltransferases"/>
    <property type="match status" value="1"/>
</dbReference>
<dbReference type="GO" id="GO:0032259">
    <property type="term" value="P:methylation"/>
    <property type="evidence" value="ECO:0007669"/>
    <property type="project" value="UniProtKB-KW"/>
</dbReference>
<dbReference type="Proteomes" id="UP000238956">
    <property type="component" value="Chromosome"/>
</dbReference>
<evidence type="ECO:0000313" key="1">
    <source>
        <dbReference type="EMBL" id="AUW96012.1"/>
    </source>
</evidence>
<reference evidence="1 2" key="2">
    <citation type="submission" date="2018-02" db="EMBL/GenBank/DDBJ databases">
        <title>Whole genome sequencing analysis of Streptococcus pluranimalium isolated from cattle infected mastitis in China.</title>
        <authorList>
            <person name="Zhang J.-R."/>
            <person name="Hu G.-Z."/>
        </authorList>
    </citation>
    <scope>NUCLEOTIDE SEQUENCE [LARGE SCALE GENOMIC DNA]</scope>
    <source>
        <strain evidence="1 2">TH11417</strain>
    </source>
</reference>
<accession>A0A2L0D2E7</accession>
<dbReference type="EMBL" id="CP025536">
    <property type="protein sequence ID" value="AUW96012.1"/>
    <property type="molecule type" value="Genomic_DNA"/>
</dbReference>